<dbReference type="AlphaFoldDB" id="A0A0Q3HZY3"/>
<dbReference type="STRING" id="53254.SAMN05660750_04462"/>
<proteinExistence type="predicted"/>
<evidence type="ECO:0000313" key="1">
    <source>
        <dbReference type="EMBL" id="KQK28296.1"/>
    </source>
</evidence>
<evidence type="ECO:0000313" key="3">
    <source>
        <dbReference type="Proteomes" id="UP000051562"/>
    </source>
</evidence>
<dbReference type="InterPro" id="IPR038282">
    <property type="entry name" value="DUF2267_sf"/>
</dbReference>
<keyword evidence="3" id="KW-1185">Reference proteome</keyword>
<reference evidence="2 4" key="2">
    <citation type="submission" date="2017-02" db="EMBL/GenBank/DDBJ databases">
        <authorList>
            <person name="Peterson S.W."/>
        </authorList>
    </citation>
    <scope>NUCLEOTIDE SEQUENCE [LARGE SCALE GENOMIC DNA]</scope>
    <source>
        <strain evidence="2 4">DSM 9653</strain>
    </source>
</reference>
<dbReference type="RefSeq" id="WP_055730420.1">
    <property type="nucleotide sequence ID" value="NZ_FUYX01000016.1"/>
</dbReference>
<dbReference type="Proteomes" id="UP000190130">
    <property type="component" value="Unassembled WGS sequence"/>
</dbReference>
<reference evidence="1 3" key="1">
    <citation type="submission" date="2015-10" db="EMBL/GenBank/DDBJ databases">
        <title>Draft genome of Bosea thiooxidans.</title>
        <authorList>
            <person name="Wang X."/>
        </authorList>
    </citation>
    <scope>NUCLEOTIDE SEQUENCE [LARGE SCALE GENOMIC DNA]</scope>
    <source>
        <strain evidence="1 3">CGMCC 9174</strain>
    </source>
</reference>
<evidence type="ECO:0000313" key="4">
    <source>
        <dbReference type="Proteomes" id="UP000190130"/>
    </source>
</evidence>
<organism evidence="1 3">
    <name type="scientific">Bosea thiooxidans</name>
    <dbReference type="NCBI Taxonomy" id="53254"/>
    <lineage>
        <taxon>Bacteria</taxon>
        <taxon>Pseudomonadati</taxon>
        <taxon>Pseudomonadota</taxon>
        <taxon>Alphaproteobacteria</taxon>
        <taxon>Hyphomicrobiales</taxon>
        <taxon>Boseaceae</taxon>
        <taxon>Bosea</taxon>
    </lineage>
</organism>
<dbReference type="EMBL" id="LMAR01000078">
    <property type="protein sequence ID" value="KQK28296.1"/>
    <property type="molecule type" value="Genomic_DNA"/>
</dbReference>
<dbReference type="OrthoDB" id="20942at2"/>
<gene>
    <name evidence="1" type="ORF">ARD30_07075</name>
    <name evidence="2" type="ORF">SAMN05660750_04462</name>
</gene>
<evidence type="ECO:0000313" key="2">
    <source>
        <dbReference type="EMBL" id="SKC12455.1"/>
    </source>
</evidence>
<dbReference type="Pfam" id="PF10025">
    <property type="entry name" value="DUF2267"/>
    <property type="match status" value="1"/>
</dbReference>
<sequence length="140" mass="15483">MTVPSAFVHASRDLERFLLDARDELGHATTHQTWQSVLAVFVTFRARLTPAEGLAFADALPPLLAAMVLQDWDLGQPTKPFADRATLAREAMAFRGDHSILPESGIADVARALRRHVEPQAFERALAKLPPGAREFWAVE</sequence>
<protein>
    <submittedName>
        <fullName evidence="2">Uncharacterized conserved protein, DUF2267 family</fullName>
    </submittedName>
</protein>
<dbReference type="Gene3D" id="1.10.490.110">
    <property type="entry name" value="Uncharacterized conserved protein DUF2267"/>
    <property type="match status" value="1"/>
</dbReference>
<name>A0A0Q3HZY3_9HYPH</name>
<accession>A0A0Q3HZY3</accession>
<dbReference type="Proteomes" id="UP000051562">
    <property type="component" value="Unassembled WGS sequence"/>
</dbReference>
<dbReference type="EMBL" id="FUYX01000016">
    <property type="protein sequence ID" value="SKC12455.1"/>
    <property type="molecule type" value="Genomic_DNA"/>
</dbReference>
<dbReference type="InterPro" id="IPR018727">
    <property type="entry name" value="DUF2267"/>
</dbReference>